<sequence length="58" mass="6734">MKKPATVKAIEDLGRTRLSKSFFLRDFLYSDIAATRGMANHDVSHAHEWQDIEKVMNR</sequence>
<organism evidence="1 2">
    <name type="scientific">Novosphingobium marinum</name>
    <dbReference type="NCBI Taxonomy" id="1514948"/>
    <lineage>
        <taxon>Bacteria</taxon>
        <taxon>Pseudomonadati</taxon>
        <taxon>Pseudomonadota</taxon>
        <taxon>Alphaproteobacteria</taxon>
        <taxon>Sphingomonadales</taxon>
        <taxon>Sphingomonadaceae</taxon>
        <taxon>Novosphingobium</taxon>
    </lineage>
</organism>
<protein>
    <submittedName>
        <fullName evidence="1">Uncharacterized protein</fullName>
    </submittedName>
</protein>
<name>A0A7Z0BX78_9SPHN</name>
<reference evidence="1 2" key="1">
    <citation type="submission" date="2020-07" db="EMBL/GenBank/DDBJ databases">
        <title>Genomic Encyclopedia of Type Strains, Phase IV (KMG-IV): sequencing the most valuable type-strain genomes for metagenomic binning, comparative biology and taxonomic classification.</title>
        <authorList>
            <person name="Goeker M."/>
        </authorList>
    </citation>
    <scope>NUCLEOTIDE SEQUENCE [LARGE SCALE GENOMIC DNA]</scope>
    <source>
        <strain evidence="1 2">DSM 29043</strain>
    </source>
</reference>
<keyword evidence="2" id="KW-1185">Reference proteome</keyword>
<dbReference type="Proteomes" id="UP000522081">
    <property type="component" value="Unassembled WGS sequence"/>
</dbReference>
<dbReference type="RefSeq" id="WP_218845319.1">
    <property type="nucleotide sequence ID" value="NZ_BMGF01000014.1"/>
</dbReference>
<proteinExistence type="predicted"/>
<gene>
    <name evidence="1" type="ORF">FHS75_003448</name>
</gene>
<dbReference type="AlphaFoldDB" id="A0A7Z0BX78"/>
<dbReference type="EMBL" id="JACBZF010000012">
    <property type="protein sequence ID" value="NYH97087.1"/>
    <property type="molecule type" value="Genomic_DNA"/>
</dbReference>
<evidence type="ECO:0000313" key="1">
    <source>
        <dbReference type="EMBL" id="NYH97087.1"/>
    </source>
</evidence>
<accession>A0A7Z0BX78</accession>
<evidence type="ECO:0000313" key="2">
    <source>
        <dbReference type="Proteomes" id="UP000522081"/>
    </source>
</evidence>
<comment type="caution">
    <text evidence="1">The sequence shown here is derived from an EMBL/GenBank/DDBJ whole genome shotgun (WGS) entry which is preliminary data.</text>
</comment>